<dbReference type="InterPro" id="IPR045017">
    <property type="entry name" value="DECR2-like"/>
</dbReference>
<dbReference type="InterPro" id="IPR002347">
    <property type="entry name" value="SDR_fam"/>
</dbReference>
<dbReference type="RefSeq" id="WP_069024092.1">
    <property type="nucleotide sequence ID" value="NZ_LVJZ01000003.1"/>
</dbReference>
<dbReference type="InterPro" id="IPR036291">
    <property type="entry name" value="NAD(P)-bd_dom_sf"/>
</dbReference>
<dbReference type="Gene3D" id="3.40.50.720">
    <property type="entry name" value="NAD(P)-binding Rossmann-like Domain"/>
    <property type="match status" value="1"/>
</dbReference>
<dbReference type="PANTHER" id="PTHR43296:SF2">
    <property type="entry name" value="PEROXISOMAL 2,4-DIENOYL-COA REDUCTASE [(3E)-ENOYL-COA-PRODUCING]"/>
    <property type="match status" value="1"/>
</dbReference>
<dbReference type="AlphaFoldDB" id="A0A1E2ULU4"/>
<dbReference type="PRINTS" id="PR00081">
    <property type="entry name" value="GDHRDH"/>
</dbReference>
<dbReference type="NCBIfam" id="NF005752">
    <property type="entry name" value="PRK07576.1"/>
    <property type="match status" value="1"/>
</dbReference>
<evidence type="ECO:0000313" key="5">
    <source>
        <dbReference type="Proteomes" id="UP000094849"/>
    </source>
</evidence>
<evidence type="ECO:0000256" key="2">
    <source>
        <dbReference type="ARBA" id="ARBA00022857"/>
    </source>
</evidence>
<comment type="similarity">
    <text evidence="1">Belongs to the short-chain dehydrogenases/reductases (SDR) family.</text>
</comment>
<protein>
    <submittedName>
        <fullName evidence="4">Short-chain dehydrogenase</fullName>
    </submittedName>
</protein>
<dbReference type="EMBL" id="LVJZ01000003">
    <property type="protein sequence ID" value="ODB95726.1"/>
    <property type="molecule type" value="Genomic_DNA"/>
</dbReference>
<evidence type="ECO:0000313" key="4">
    <source>
        <dbReference type="EMBL" id="ODB95726.1"/>
    </source>
</evidence>
<name>A0A1E2ULU4_9GAMM</name>
<dbReference type="GO" id="GO:0008670">
    <property type="term" value="F:2,4-dienoyl-CoA reductase (NADPH) activity"/>
    <property type="evidence" value="ECO:0007669"/>
    <property type="project" value="InterPro"/>
</dbReference>
<proteinExistence type="inferred from homology"/>
<keyword evidence="3" id="KW-0560">Oxidoreductase</keyword>
<dbReference type="Proteomes" id="UP000094849">
    <property type="component" value="Unassembled WGS sequence"/>
</dbReference>
<gene>
    <name evidence="4" type="ORF">A3196_02530</name>
</gene>
<dbReference type="Pfam" id="PF13561">
    <property type="entry name" value="adh_short_C2"/>
    <property type="match status" value="1"/>
</dbReference>
<comment type="caution">
    <text evidence="4">The sequence shown here is derived from an EMBL/GenBank/DDBJ whole genome shotgun (WGS) entry which is preliminary data.</text>
</comment>
<dbReference type="SUPFAM" id="SSF51735">
    <property type="entry name" value="NAD(P)-binding Rossmann-fold domains"/>
    <property type="match status" value="1"/>
</dbReference>
<evidence type="ECO:0000256" key="3">
    <source>
        <dbReference type="ARBA" id="ARBA00023002"/>
    </source>
</evidence>
<reference evidence="4 5" key="1">
    <citation type="submission" date="2016-03" db="EMBL/GenBank/DDBJ databases">
        <title>Chemosynthetic sulphur-oxidizing symbionts of marine invertebrate animals are capable of nitrogen fixation.</title>
        <authorList>
            <person name="Petersen J.M."/>
            <person name="Kemper A."/>
            <person name="Gruber-Vodicka H."/>
            <person name="Cardini U."/>
            <person name="Geest Mvander."/>
            <person name="Kleiner M."/>
            <person name="Bulgheresi S."/>
            <person name="Fussmann M."/>
            <person name="Herbold C."/>
            <person name="Seah B.K.B."/>
            <person name="Antony C.Paul."/>
            <person name="Liu D."/>
            <person name="Belitz A."/>
            <person name="Weber M."/>
        </authorList>
    </citation>
    <scope>NUCLEOTIDE SEQUENCE [LARGE SCALE GENOMIC DNA]</scope>
    <source>
        <strain evidence="4">G_D</strain>
    </source>
</reference>
<sequence>MAQQIDFSGQSVLVVGGTSGINLGIAEAFAENGARVAVVGRSRERLESALSRLSAAGGEAIGRCADVRDLSAVEQTVGGISDHFGGIDVLVSGAAGNFPASALDMSPAGFSAVVDIDLLGTYHVLRTAYAYLTKPGASVINISAPQAYIPMPLQLHVCAAKAGVDMVTRVLAMEWGESGVRVNSIVPGPIADTEGMKRLAPTTEARQMITDSVPLKRLGRAGDVANLALFLASPMASYITGAVMPVDGGWSLGGLSAMAAEMPRHFKPGRRD</sequence>
<dbReference type="CDD" id="cd05369">
    <property type="entry name" value="TER_DECR_SDR_a"/>
    <property type="match status" value="1"/>
</dbReference>
<dbReference type="STRING" id="1818881.A3196_02530"/>
<organism evidence="4 5">
    <name type="scientific">Candidatus Thiodiazotropha endoloripes</name>
    <dbReference type="NCBI Taxonomy" id="1818881"/>
    <lineage>
        <taxon>Bacteria</taxon>
        <taxon>Pseudomonadati</taxon>
        <taxon>Pseudomonadota</taxon>
        <taxon>Gammaproteobacteria</taxon>
        <taxon>Chromatiales</taxon>
        <taxon>Sedimenticolaceae</taxon>
        <taxon>Candidatus Thiodiazotropha</taxon>
    </lineage>
</organism>
<keyword evidence="5" id="KW-1185">Reference proteome</keyword>
<keyword evidence="2" id="KW-0521">NADP</keyword>
<accession>A0A1E2ULU4</accession>
<dbReference type="PANTHER" id="PTHR43296">
    <property type="entry name" value="PEROXISOMAL 2,4-DIENOYL-COA REDUCTASE"/>
    <property type="match status" value="1"/>
</dbReference>
<evidence type="ECO:0000256" key="1">
    <source>
        <dbReference type="ARBA" id="ARBA00006484"/>
    </source>
</evidence>
<dbReference type="FunFam" id="3.40.50.720:FF:000084">
    <property type="entry name" value="Short-chain dehydrogenase reductase"/>
    <property type="match status" value="1"/>
</dbReference>
<dbReference type="GO" id="GO:0009062">
    <property type="term" value="P:fatty acid catabolic process"/>
    <property type="evidence" value="ECO:0007669"/>
    <property type="project" value="InterPro"/>
</dbReference>